<evidence type="ECO:0000313" key="3">
    <source>
        <dbReference type="Proteomes" id="UP001208570"/>
    </source>
</evidence>
<name>A0AAD9N432_9ANNE</name>
<feature type="region of interest" description="Disordered" evidence="1">
    <location>
        <begin position="116"/>
        <end position="153"/>
    </location>
</feature>
<comment type="caution">
    <text evidence="2">The sequence shown here is derived from an EMBL/GenBank/DDBJ whole genome shotgun (WGS) entry which is preliminary data.</text>
</comment>
<protein>
    <submittedName>
        <fullName evidence="2">Uncharacterized protein</fullName>
    </submittedName>
</protein>
<sequence>MFHCIQTKQNRDAQQQLKKKHKAMMAARLAKVRQRKLIREGKDPNEITDLLESLGDSDSDDEDMLKSDLNGKSKDEPETSQRDDSWRKTVPVREWDKGKEGLDEFLASRTVVHSEESWKEKLRRERPTEFAPPSIYQDKKHVSGIKPPHTVESKPLFGKCKKLKMESEMLKGGDGDTNIGDKQSECITQDVDQILAKIRAEVESKNNRTAKSVTKSGEGRLHGEPVNLAEIPLPPTSSVINEQASTSAMSSDIRVELGQSSCQDTVSQTQYYEAQQWSSAGVEQYRNNGSQAYQTTYLAEGIQNTQPNAEQPTAVMGAEIYASQPSTADGSTVPAPPMPEPQPAHYSSGPMKPQAPKARYERVNLHELPLELPAPPAINNVPEYPSQEEVFGAQKKHVETTCHKKTIKEEEAVKLWKRQFDFQNKPKSATLKPDNVPFATSYIQSSLVNQAGSDPAFKFDPSKPPPKLT</sequence>
<feature type="compositionally biased region" description="Basic and acidic residues" evidence="1">
    <location>
        <begin position="116"/>
        <end position="128"/>
    </location>
</feature>
<evidence type="ECO:0000256" key="1">
    <source>
        <dbReference type="SAM" id="MobiDB-lite"/>
    </source>
</evidence>
<dbReference type="EMBL" id="JAODUP010000272">
    <property type="protein sequence ID" value="KAK2154286.1"/>
    <property type="molecule type" value="Genomic_DNA"/>
</dbReference>
<reference evidence="2" key="1">
    <citation type="journal article" date="2023" name="Mol. Biol. Evol.">
        <title>Third-Generation Sequencing Reveals the Adaptive Role of the Epigenome in Three Deep-Sea Polychaetes.</title>
        <authorList>
            <person name="Perez M."/>
            <person name="Aroh O."/>
            <person name="Sun Y."/>
            <person name="Lan Y."/>
            <person name="Juniper S.K."/>
            <person name="Young C.R."/>
            <person name="Angers B."/>
            <person name="Qian P.Y."/>
        </authorList>
    </citation>
    <scope>NUCLEOTIDE SEQUENCE</scope>
    <source>
        <strain evidence="2">P08H-3</strain>
    </source>
</reference>
<feature type="region of interest" description="Disordered" evidence="1">
    <location>
        <begin position="35"/>
        <end position="92"/>
    </location>
</feature>
<feature type="compositionally biased region" description="Basic and acidic residues" evidence="1">
    <location>
        <begin position="64"/>
        <end position="92"/>
    </location>
</feature>
<dbReference type="Proteomes" id="UP001208570">
    <property type="component" value="Unassembled WGS sequence"/>
</dbReference>
<keyword evidence="3" id="KW-1185">Reference proteome</keyword>
<dbReference type="AlphaFoldDB" id="A0AAD9N432"/>
<evidence type="ECO:0000313" key="2">
    <source>
        <dbReference type="EMBL" id="KAK2154286.1"/>
    </source>
</evidence>
<organism evidence="2 3">
    <name type="scientific">Paralvinella palmiformis</name>
    <dbReference type="NCBI Taxonomy" id="53620"/>
    <lineage>
        <taxon>Eukaryota</taxon>
        <taxon>Metazoa</taxon>
        <taxon>Spiralia</taxon>
        <taxon>Lophotrochozoa</taxon>
        <taxon>Annelida</taxon>
        <taxon>Polychaeta</taxon>
        <taxon>Sedentaria</taxon>
        <taxon>Canalipalpata</taxon>
        <taxon>Terebellida</taxon>
        <taxon>Terebelliformia</taxon>
        <taxon>Alvinellidae</taxon>
        <taxon>Paralvinella</taxon>
    </lineage>
</organism>
<proteinExistence type="predicted"/>
<feature type="region of interest" description="Disordered" evidence="1">
    <location>
        <begin position="205"/>
        <end position="235"/>
    </location>
</feature>
<feature type="region of interest" description="Disordered" evidence="1">
    <location>
        <begin position="324"/>
        <end position="355"/>
    </location>
</feature>
<accession>A0AAD9N432</accession>
<gene>
    <name evidence="2" type="ORF">LSH36_272g06035</name>
</gene>